<evidence type="ECO:0000256" key="1">
    <source>
        <dbReference type="ARBA" id="ARBA00022670"/>
    </source>
</evidence>
<dbReference type="AlphaFoldDB" id="A0A9D1FVN7"/>
<evidence type="ECO:0000259" key="7">
    <source>
        <dbReference type="Pfam" id="PF00413"/>
    </source>
</evidence>
<dbReference type="SUPFAM" id="SSF48452">
    <property type="entry name" value="TPR-like"/>
    <property type="match status" value="1"/>
</dbReference>
<comment type="caution">
    <text evidence="8">The sequence shown here is derived from an EMBL/GenBank/DDBJ whole genome shotgun (WGS) entry which is preliminary data.</text>
</comment>
<proteinExistence type="predicted"/>
<dbReference type="SUPFAM" id="SSF55486">
    <property type="entry name" value="Metalloproteases ('zincins'), catalytic domain"/>
    <property type="match status" value="1"/>
</dbReference>
<name>A0A9D1FVN7_9BACT</name>
<gene>
    <name evidence="8" type="ORF">IAD41_05085</name>
</gene>
<dbReference type="Proteomes" id="UP000824139">
    <property type="component" value="Unassembled WGS sequence"/>
</dbReference>
<dbReference type="InterPro" id="IPR011990">
    <property type="entry name" value="TPR-like_helical_dom_sf"/>
</dbReference>
<sequence>MYRNKMMIIATVLVSGLLGVMIWSSHVVADHHAQQNQPPAEQPENISNDNLEQEQIDDTPQQFEETPPPPQREELLPQTDTEEPLVIDTSIIEPQILERLQSKPRIEKNYLDKLTGMKRLVLWNPSTFPLKVYISDEANLPAGFADGIKTAFNNWQNSSKRFVSFDFVSNEDGADIIVKVPDAAANCAEEDGITRELVIANNTLQRAYLTVPKTDCEGKQRNVARLYSTVQHHVGHLLGIDGHSSRVADVMYSETSYENINITDIDTNTLKYLYTFKPNVTNKAFTTTELKKKLRFADIKGASSEEIENYLTENLLSDKVEATPLDRAIETGLRYLDQSNYRMATTYFKNALEKADDRFDKAYIYRALAITSLRSEEDINEAFGYANEAYSRANNPANDYLVAYIQYKMNDESACLERLERIMHDYPKLKSAYSLAAQIYNNKGDTNKLKEISQRAKDNFFENPPVVYNVE</sequence>
<evidence type="ECO:0000313" key="9">
    <source>
        <dbReference type="Proteomes" id="UP000824139"/>
    </source>
</evidence>
<keyword evidence="3" id="KW-0378">Hydrolase</keyword>
<evidence type="ECO:0000256" key="3">
    <source>
        <dbReference type="ARBA" id="ARBA00022801"/>
    </source>
</evidence>
<keyword evidence="2" id="KW-0479">Metal-binding</keyword>
<accession>A0A9D1FVN7</accession>
<dbReference type="GO" id="GO:0004222">
    <property type="term" value="F:metalloendopeptidase activity"/>
    <property type="evidence" value="ECO:0007669"/>
    <property type="project" value="InterPro"/>
</dbReference>
<evidence type="ECO:0000256" key="2">
    <source>
        <dbReference type="ARBA" id="ARBA00022723"/>
    </source>
</evidence>
<dbReference type="Pfam" id="PF00413">
    <property type="entry name" value="Peptidase_M10"/>
    <property type="match status" value="1"/>
</dbReference>
<reference evidence="8" key="2">
    <citation type="journal article" date="2021" name="PeerJ">
        <title>Extensive microbial diversity within the chicken gut microbiome revealed by metagenomics and culture.</title>
        <authorList>
            <person name="Gilroy R."/>
            <person name="Ravi A."/>
            <person name="Getino M."/>
            <person name="Pursley I."/>
            <person name="Horton D.L."/>
            <person name="Alikhan N.F."/>
            <person name="Baker D."/>
            <person name="Gharbi K."/>
            <person name="Hall N."/>
            <person name="Watson M."/>
            <person name="Adriaenssens E.M."/>
            <person name="Foster-Nyarko E."/>
            <person name="Jarju S."/>
            <person name="Secka A."/>
            <person name="Antonio M."/>
            <person name="Oren A."/>
            <person name="Chaudhuri R.R."/>
            <person name="La Ragione R."/>
            <person name="Hildebrand F."/>
            <person name="Pallen M.J."/>
        </authorList>
    </citation>
    <scope>NUCLEOTIDE SEQUENCE</scope>
    <source>
        <strain evidence="8">CHK152-2994</strain>
    </source>
</reference>
<reference evidence="8" key="1">
    <citation type="submission" date="2020-10" db="EMBL/GenBank/DDBJ databases">
        <authorList>
            <person name="Gilroy R."/>
        </authorList>
    </citation>
    <scope>NUCLEOTIDE SEQUENCE</scope>
    <source>
        <strain evidence="8">CHK152-2994</strain>
    </source>
</reference>
<feature type="signal peptide" evidence="6">
    <location>
        <begin position="1"/>
        <end position="29"/>
    </location>
</feature>
<protein>
    <recommendedName>
        <fullName evidence="7">Peptidase M10 metallopeptidase domain-containing protein</fullName>
    </recommendedName>
</protein>
<dbReference type="GO" id="GO:0008270">
    <property type="term" value="F:zinc ion binding"/>
    <property type="evidence" value="ECO:0007669"/>
    <property type="project" value="InterPro"/>
</dbReference>
<evidence type="ECO:0000313" key="8">
    <source>
        <dbReference type="EMBL" id="HIS82964.1"/>
    </source>
</evidence>
<dbReference type="EMBL" id="DVJO01000108">
    <property type="protein sequence ID" value="HIS82964.1"/>
    <property type="molecule type" value="Genomic_DNA"/>
</dbReference>
<dbReference type="Gene3D" id="1.25.40.10">
    <property type="entry name" value="Tetratricopeptide repeat domain"/>
    <property type="match status" value="1"/>
</dbReference>
<dbReference type="GO" id="GO:0031012">
    <property type="term" value="C:extracellular matrix"/>
    <property type="evidence" value="ECO:0007669"/>
    <property type="project" value="InterPro"/>
</dbReference>
<feature type="chain" id="PRO_5038503371" description="Peptidase M10 metallopeptidase domain-containing protein" evidence="6">
    <location>
        <begin position="30"/>
        <end position="471"/>
    </location>
</feature>
<organism evidence="8 9">
    <name type="scientific">Candidatus Scatenecus faecavium</name>
    <dbReference type="NCBI Taxonomy" id="2840915"/>
    <lineage>
        <taxon>Bacteria</taxon>
        <taxon>Candidatus Scatenecus</taxon>
    </lineage>
</organism>
<feature type="domain" description="Peptidase M10 metallopeptidase" evidence="7">
    <location>
        <begin position="145"/>
        <end position="274"/>
    </location>
</feature>
<dbReference type="InterPro" id="IPR001818">
    <property type="entry name" value="Pept_M10_metallopeptidase"/>
</dbReference>
<dbReference type="Gene3D" id="3.40.390.10">
    <property type="entry name" value="Collagenase (Catalytic Domain)"/>
    <property type="match status" value="1"/>
</dbReference>
<evidence type="ECO:0000256" key="6">
    <source>
        <dbReference type="SAM" id="SignalP"/>
    </source>
</evidence>
<dbReference type="GO" id="GO:0006508">
    <property type="term" value="P:proteolysis"/>
    <property type="evidence" value="ECO:0007669"/>
    <property type="project" value="UniProtKB-KW"/>
</dbReference>
<dbReference type="InterPro" id="IPR024079">
    <property type="entry name" value="MetalloPept_cat_dom_sf"/>
</dbReference>
<keyword evidence="4" id="KW-0862">Zinc</keyword>
<evidence type="ECO:0000256" key="4">
    <source>
        <dbReference type="ARBA" id="ARBA00022833"/>
    </source>
</evidence>
<keyword evidence="6" id="KW-0732">Signal</keyword>
<feature type="region of interest" description="Disordered" evidence="5">
    <location>
        <begin position="56"/>
        <end position="84"/>
    </location>
</feature>
<keyword evidence="1" id="KW-0645">Protease</keyword>
<evidence type="ECO:0000256" key="5">
    <source>
        <dbReference type="SAM" id="MobiDB-lite"/>
    </source>
</evidence>